<accession>A0A2W2BEM6</accession>
<name>A0A2W2BEM6_9HYPH</name>
<dbReference type="Pfam" id="PF02915">
    <property type="entry name" value="Rubrerythrin"/>
    <property type="match status" value="1"/>
</dbReference>
<dbReference type="Gene3D" id="1.20.1260.10">
    <property type="match status" value="1"/>
</dbReference>
<gene>
    <name evidence="3" type="ORF">DK847_02660</name>
</gene>
<feature type="transmembrane region" description="Helical" evidence="1">
    <location>
        <begin position="218"/>
        <end position="239"/>
    </location>
</feature>
<sequence>MILICGLILGLRTVKSFSDLTEQELLALAISSEDDDARAYAGFAHALMDTYPASAKVFVEMAEEEHEHRRWLTDLYAKKFGDFIPLIRRSDIQGFVRHKPAWTIGKMNIEEMRQRAEVIELENYCFYKQAAERSNDPQVRKLLLELAEAEKGHESIAVKLGTTHLTADAKIEEGEAKRRLFLLQVIQPGLVGLMDGSVSTLAPLFAAAFATHNTWETFLVGTAASVGAGISMGLAEGLSDDGKLTGRGHPLIRGLAAGIMTAVGGLGHALPYLIPDFWVATWLAIAVVFVELWAISWIRYKYMDTPFLKAAFQIAVGGFLVFLTGILIGSA</sequence>
<feature type="transmembrane region" description="Helical" evidence="1">
    <location>
        <begin position="310"/>
        <end position="329"/>
    </location>
</feature>
<evidence type="ECO:0000259" key="2">
    <source>
        <dbReference type="Pfam" id="PF02915"/>
    </source>
</evidence>
<dbReference type="GO" id="GO:0016491">
    <property type="term" value="F:oxidoreductase activity"/>
    <property type="evidence" value="ECO:0007669"/>
    <property type="project" value="InterPro"/>
</dbReference>
<dbReference type="SUPFAM" id="SSF47240">
    <property type="entry name" value="Ferritin-like"/>
    <property type="match status" value="1"/>
</dbReference>
<dbReference type="InterPro" id="IPR012347">
    <property type="entry name" value="Ferritin-like"/>
</dbReference>
<protein>
    <submittedName>
        <fullName evidence="3">Rubrerythrin</fullName>
    </submittedName>
</protein>
<feature type="domain" description="Rubrerythrin diiron-binding" evidence="2">
    <location>
        <begin position="24"/>
        <end position="160"/>
    </location>
</feature>
<dbReference type="PANTHER" id="PTHR33531">
    <property type="entry name" value="RUBRERYTHRIN SUBFAMILY"/>
    <property type="match status" value="1"/>
</dbReference>
<feature type="transmembrane region" description="Helical" evidence="1">
    <location>
        <begin position="277"/>
        <end position="298"/>
    </location>
</feature>
<keyword evidence="1" id="KW-1133">Transmembrane helix</keyword>
<dbReference type="CDD" id="cd01045">
    <property type="entry name" value="Ferritin_like_AB"/>
    <property type="match status" value="1"/>
</dbReference>
<dbReference type="NCBIfam" id="NF045676">
    <property type="entry name" value="FeExpMbfA"/>
    <property type="match status" value="1"/>
</dbReference>
<feature type="transmembrane region" description="Helical" evidence="1">
    <location>
        <begin position="251"/>
        <end position="271"/>
    </location>
</feature>
<keyword evidence="1" id="KW-0472">Membrane</keyword>
<dbReference type="InterPro" id="IPR017040">
    <property type="entry name" value="UCP035918_rubreryth/DUF125"/>
</dbReference>
<dbReference type="GO" id="GO:0046872">
    <property type="term" value="F:metal ion binding"/>
    <property type="evidence" value="ECO:0007669"/>
    <property type="project" value="InterPro"/>
</dbReference>
<dbReference type="InterPro" id="IPR003251">
    <property type="entry name" value="Rr_diiron-bd_dom"/>
</dbReference>
<dbReference type="Proteomes" id="UP000248795">
    <property type="component" value="Unassembled WGS sequence"/>
</dbReference>
<comment type="caution">
    <text evidence="3">The sequence shown here is derived from an EMBL/GenBank/DDBJ whole genome shotgun (WGS) entry which is preliminary data.</text>
</comment>
<keyword evidence="4" id="KW-1185">Reference proteome</keyword>
<dbReference type="PANTHER" id="PTHR33531:SF10">
    <property type="entry name" value="BLR7895 PROTEIN"/>
    <property type="match status" value="1"/>
</dbReference>
<evidence type="ECO:0000313" key="3">
    <source>
        <dbReference type="EMBL" id="PZF78724.1"/>
    </source>
</evidence>
<dbReference type="EMBL" id="QKVK01000001">
    <property type="protein sequence ID" value="PZF78724.1"/>
    <property type="molecule type" value="Genomic_DNA"/>
</dbReference>
<proteinExistence type="predicted"/>
<reference evidence="4" key="1">
    <citation type="submission" date="2018-06" db="EMBL/GenBank/DDBJ databases">
        <title>Aestuariibacter litoralis strain KCTC 52945T.</title>
        <authorList>
            <person name="Li X."/>
            <person name="Salam N."/>
            <person name="Li J.-L."/>
            <person name="Chen Y.-M."/>
            <person name="Yang Z.-W."/>
            <person name="Zhang L.-Y."/>
            <person name="Han M.-X."/>
            <person name="Xiao M."/>
            <person name="Li W.-J."/>
        </authorList>
    </citation>
    <scope>NUCLEOTIDE SEQUENCE [LARGE SCALE GENOMIC DNA]</scope>
    <source>
        <strain evidence="4">KCTC 52945</strain>
    </source>
</reference>
<evidence type="ECO:0000313" key="4">
    <source>
        <dbReference type="Proteomes" id="UP000248795"/>
    </source>
</evidence>
<dbReference type="InterPro" id="IPR009078">
    <property type="entry name" value="Ferritin-like_SF"/>
</dbReference>
<dbReference type="PIRSF" id="PIRSF035918">
    <property type="entry name" value="UCP035918_rubreryth_DUF125"/>
    <property type="match status" value="1"/>
</dbReference>
<evidence type="ECO:0000256" key="1">
    <source>
        <dbReference type="SAM" id="Phobius"/>
    </source>
</evidence>
<dbReference type="AlphaFoldDB" id="A0A2W2BEM6"/>
<organism evidence="3 4">
    <name type="scientific">Aestuariivirga litoralis</name>
    <dbReference type="NCBI Taxonomy" id="2650924"/>
    <lineage>
        <taxon>Bacteria</taxon>
        <taxon>Pseudomonadati</taxon>
        <taxon>Pseudomonadota</taxon>
        <taxon>Alphaproteobacteria</taxon>
        <taxon>Hyphomicrobiales</taxon>
        <taxon>Aestuariivirgaceae</taxon>
        <taxon>Aestuariivirga</taxon>
    </lineage>
</organism>
<keyword evidence="1" id="KW-0812">Transmembrane</keyword>